<keyword evidence="9" id="KW-0804">Transcription</keyword>
<feature type="compositionally biased region" description="Low complexity" evidence="13">
    <location>
        <begin position="1371"/>
        <end position="1390"/>
    </location>
</feature>
<evidence type="ECO:0000256" key="9">
    <source>
        <dbReference type="ARBA" id="ARBA00023163"/>
    </source>
</evidence>
<dbReference type="EMBL" id="CAKKLH010000079">
    <property type="protein sequence ID" value="CAH0102377.1"/>
    <property type="molecule type" value="Genomic_DNA"/>
</dbReference>
<comment type="caution">
    <text evidence="15">The sequence shown here is derived from an EMBL/GenBank/DDBJ whole genome shotgun (WGS) entry which is preliminary data.</text>
</comment>
<gene>
    <name evidence="15" type="ORF">DGAL_LOCUS4773</name>
</gene>
<dbReference type="FunFam" id="3.30.160.60:FF:000025">
    <property type="entry name" value="Spalt-like transcription factor 1"/>
    <property type="match status" value="1"/>
</dbReference>
<evidence type="ECO:0000313" key="15">
    <source>
        <dbReference type="EMBL" id="CAH0102377.1"/>
    </source>
</evidence>
<feature type="domain" description="C2H2-type" evidence="14">
    <location>
        <begin position="1533"/>
        <end position="1560"/>
    </location>
</feature>
<feature type="compositionally biased region" description="Pro residues" evidence="13">
    <location>
        <begin position="573"/>
        <end position="582"/>
    </location>
</feature>
<feature type="domain" description="C2H2-type" evidence="14">
    <location>
        <begin position="1561"/>
        <end position="1588"/>
    </location>
</feature>
<feature type="domain" description="C2H2-type" evidence="14">
    <location>
        <begin position="1016"/>
        <end position="1043"/>
    </location>
</feature>
<feature type="compositionally biased region" description="Low complexity" evidence="13">
    <location>
        <begin position="1772"/>
        <end position="1785"/>
    </location>
</feature>
<feature type="compositionally biased region" description="Basic and acidic residues" evidence="13">
    <location>
        <begin position="800"/>
        <end position="812"/>
    </location>
</feature>
<sequence length="1851" mass="198030">MTSFDILFDLFIPTDEGGADDRVNNNNEKRGRRRKRDEDDEELMASEEDDQEAMSDDVDDEEEDQEDLPTRLKKQARERDVLLAKSAALMNKVAMTDKALSLPFAAIGPSIVLGDTVGSTETPVAGVQLPFPYAATLANANVTLDALQSTKMAIAQFAATAMANKDSQSPAAIQELAVLQSTLYALQQQQMMQLQLIQQLQQQLQINNQTDQGAVAAAVSGAPSATGPVGAIISQLAASGREGGMANLMGFVANHQHGSIATLETQESSAETALAAARASSSSEASSRTSTPAARPRETAPSQNEIHSRTVAPQSPRGKETRRTRPEEQHSQHLVATSGILTPKVMMPIQSSSSSIATTTATPTTIVTSSSSWTSSTYSHNSFSTASLMSQLPGGSLADTILQTSEPPTNPEGPSTLDLLQRTAQQVLNNASQGLLATNLADELGFRNGLGGASGGGHSGSGSSGNGDGCGTGGSGSGKKDQLFKHRCRYCGKVFSSDSALQIHIRSHTGERPFKCNICGNRFTTKGNLKVHFQRHAQRFPHIKMNPHPVPEHLDKFHPPLLAQLDMDESKMSPPPPPPPPSSSHHHHHHHHGFLPPSASSSSVSVSHAGGHHSHHPQHPITSSSLFRSAPVVPVSSSFLFRPHSLGDLMPPGIRPMFPPLMAAPSMPKELTSPSMTVTSGGQESPAKSVASAPESTEKNAKSDETDSDESPMKADAIVKTERQDEDEEIDNEIDNDMNEQREMDSPVGDRPVSSAGTPQPPAEESGKSGEMADESGGRDSRNMYNSGDDQSSSASQQDEVIRRPSMEERVKSKLISHKPYDDLDDFDDNLDEDGDMDDEQLDKEQYNNTDGPENLSGRRSTSPLSDGVGGTPPPAGVGNGSLLFQPHSNNNSELGSPANAASTTGSLRFASFPQQPLPNGGQPPPGFMMMPSDVDPAKDPAIYTNLLPRPGSNDNAWESLIEVTRTSDTAKLQQLVDNIENKLVDPNQCVVCHRVLSCKSALQMHYRTHTGERPFKCKICGRAFTTKGNLKTHMGVHRAKPPARLLHICPVCHKKFTNGLVLQQHIRLHTGEPTDLTPEQISAAELRDPFPHPGFPFLPAGFHPFLHHHQGSPFLHHHHPGSGFPGLQPGPDGLPIGFPFSTRTLGEGKDGNGVLMGEPRDGDNDVDLGGDAEMGGSSSEALSPTSSTTSSQQLQHHHPGLLGLHLQHQLQQRMQAAGGQVLSDEERHQLIMAQISRANAEFFRKYQQDFADMTMMDDDDDDDDDEDGDDEDGEEEEESLLHHDEQASELDSPGRQIPSPNGERATKIMRSDLLIKSEKMSLSSDESLAVEQMRQHQQLQRLRHFEFSPTRASTPGEPAHLLRREQPKKTPASPTVTTSRPSSTTNLSLPLPPPPPAPLPPTKPSTLHPPISPLDLTATRGAPAPASVATLFSAPLTTTTSSTSSSSISPASSIYVPAAFNMTLQQSGGGLTVSSGNTGTSISSSISSSSGPAISTNTSPASALSSLTSAVMASPSFNPLNLPISAPGRGNTTCNICFKTFACHSALEIHYRSHTKERPFKCAICDRGFSTKGNMKQHMMTHKNRDGTPISVELLNSVNADRSRSRSSSCSVKDSSNKSNSSDDFNLLHGQPQHHLPPPPPPPATTAGQLNEANRRASANNLAAMMMLNPTPAALKEHCLSLTIQHSHDRNGGPLQHLHHDNGLPLNKEPNNSELLLATAQQQQQLLQLHQRTAGSHRAHSSSGQKKRDSPAASSMSQRPTDEQRRRRRSSGSSESSSSISPASQLAAAVEQRVVSALAASAAAAAGNAAGSAGSQHHQQSSPPPYRVHGSAAARRSALPVPPGPLPERY</sequence>
<feature type="domain" description="C2H2-type" evidence="14">
    <location>
        <begin position="486"/>
        <end position="513"/>
    </location>
</feature>
<keyword evidence="6" id="KW-0862">Zinc</keyword>
<feature type="compositionally biased region" description="Acidic residues" evidence="13">
    <location>
        <begin position="1256"/>
        <end position="1279"/>
    </location>
</feature>
<dbReference type="GO" id="GO:0030154">
    <property type="term" value="P:cell differentiation"/>
    <property type="evidence" value="ECO:0007669"/>
    <property type="project" value="UniProtKB-ARBA"/>
</dbReference>
<evidence type="ECO:0000256" key="3">
    <source>
        <dbReference type="ARBA" id="ARBA00022723"/>
    </source>
</evidence>
<dbReference type="OrthoDB" id="8749569at2759"/>
<feature type="compositionally biased region" description="Low complexity" evidence="13">
    <location>
        <begin position="1178"/>
        <end position="1198"/>
    </location>
</feature>
<dbReference type="SUPFAM" id="SSF57667">
    <property type="entry name" value="beta-beta-alpha zinc fingers"/>
    <property type="match status" value="4"/>
</dbReference>
<feature type="region of interest" description="Disordered" evidence="13">
    <location>
        <begin position="1255"/>
        <end position="1307"/>
    </location>
</feature>
<dbReference type="SMART" id="SM00355">
    <property type="entry name" value="ZnF_C2H2"/>
    <property type="match status" value="7"/>
</dbReference>
<feature type="compositionally biased region" description="Pro residues" evidence="13">
    <location>
        <begin position="1391"/>
        <end position="1404"/>
    </location>
</feature>
<dbReference type="FunFam" id="3.30.160.60:FF:000215">
    <property type="entry name" value="Spalt-like transcription factor 3"/>
    <property type="match status" value="1"/>
</dbReference>
<dbReference type="Proteomes" id="UP000789390">
    <property type="component" value="Unassembled WGS sequence"/>
</dbReference>
<feature type="compositionally biased region" description="Low complexity" evidence="13">
    <location>
        <begin position="1599"/>
        <end position="1635"/>
    </location>
</feature>
<dbReference type="GO" id="GO:0035107">
    <property type="term" value="P:appendage morphogenesis"/>
    <property type="evidence" value="ECO:0007669"/>
    <property type="project" value="UniProtKB-ARBA"/>
</dbReference>
<dbReference type="FunFam" id="3.30.160.60:FF:000708">
    <property type="entry name" value="Sal-like protein 1"/>
    <property type="match status" value="1"/>
</dbReference>
<dbReference type="PROSITE" id="PS50157">
    <property type="entry name" value="ZINC_FINGER_C2H2_2"/>
    <property type="match status" value="7"/>
</dbReference>
<evidence type="ECO:0000259" key="14">
    <source>
        <dbReference type="PROSITE" id="PS50157"/>
    </source>
</evidence>
<comment type="subcellular location">
    <subcellularLocation>
        <location evidence="1">Nucleus</location>
    </subcellularLocation>
</comment>
<feature type="compositionally biased region" description="Acidic residues" evidence="13">
    <location>
        <begin position="38"/>
        <end position="67"/>
    </location>
</feature>
<dbReference type="Pfam" id="PF00096">
    <property type="entry name" value="zf-C2H2"/>
    <property type="match status" value="4"/>
</dbReference>
<feature type="compositionally biased region" description="Polar residues" evidence="13">
    <location>
        <begin position="672"/>
        <end position="683"/>
    </location>
</feature>
<dbReference type="GO" id="GO:0005634">
    <property type="term" value="C:nucleus"/>
    <property type="evidence" value="ECO:0007669"/>
    <property type="project" value="UniProtKB-SubCell"/>
</dbReference>
<evidence type="ECO:0000256" key="5">
    <source>
        <dbReference type="ARBA" id="ARBA00022771"/>
    </source>
</evidence>
<comment type="similarity">
    <text evidence="11">Belongs to the sal C2H2-type zinc-finger protein family.</text>
</comment>
<feature type="compositionally biased region" description="Polar residues" evidence="13">
    <location>
        <begin position="847"/>
        <end position="865"/>
    </location>
</feature>
<feature type="compositionally biased region" description="Basic and acidic residues" evidence="13">
    <location>
        <begin position="696"/>
        <end position="723"/>
    </location>
</feature>
<dbReference type="FunFam" id="3.30.160.60:FF:001465">
    <property type="entry name" value="Zinc finger protein 560"/>
    <property type="match status" value="1"/>
</dbReference>
<feature type="region of interest" description="Disordered" evidence="13">
    <location>
        <begin position="1114"/>
        <end position="1198"/>
    </location>
</feature>
<dbReference type="GO" id="GO:0008270">
    <property type="term" value="F:zinc ion binding"/>
    <property type="evidence" value="ECO:0007669"/>
    <property type="project" value="UniProtKB-KW"/>
</dbReference>
<dbReference type="GO" id="GO:0000978">
    <property type="term" value="F:RNA polymerase II cis-regulatory region sequence-specific DNA binding"/>
    <property type="evidence" value="ECO:0007669"/>
    <property type="project" value="TreeGrafter"/>
</dbReference>
<keyword evidence="4" id="KW-0677">Repeat</keyword>
<evidence type="ECO:0000256" key="1">
    <source>
        <dbReference type="ARBA" id="ARBA00004123"/>
    </source>
</evidence>
<feature type="domain" description="C2H2-type" evidence="14">
    <location>
        <begin position="514"/>
        <end position="541"/>
    </location>
</feature>
<accession>A0A8J2RK71</accession>
<feature type="compositionally biased region" description="Low complexity" evidence="13">
    <location>
        <begin position="596"/>
        <end position="609"/>
    </location>
</feature>
<feature type="domain" description="C2H2-type" evidence="14">
    <location>
        <begin position="1048"/>
        <end position="1075"/>
    </location>
</feature>
<feature type="compositionally biased region" description="Pro residues" evidence="13">
    <location>
        <begin position="1636"/>
        <end position="1645"/>
    </location>
</feature>
<feature type="domain" description="C2H2-type" evidence="14">
    <location>
        <begin position="988"/>
        <end position="1015"/>
    </location>
</feature>
<evidence type="ECO:0000256" key="2">
    <source>
        <dbReference type="ARBA" id="ARBA00022553"/>
    </source>
</evidence>
<dbReference type="Gene3D" id="3.30.160.60">
    <property type="entry name" value="Classic Zinc Finger"/>
    <property type="match status" value="7"/>
</dbReference>
<evidence type="ECO:0000256" key="8">
    <source>
        <dbReference type="ARBA" id="ARBA00023125"/>
    </source>
</evidence>
<dbReference type="InterPro" id="IPR013087">
    <property type="entry name" value="Znf_C2H2_type"/>
</dbReference>
<feature type="region of interest" description="Disordered" evidence="13">
    <location>
        <begin position="1723"/>
        <end position="1851"/>
    </location>
</feature>
<keyword evidence="10" id="KW-0539">Nucleus</keyword>
<evidence type="ECO:0000256" key="7">
    <source>
        <dbReference type="ARBA" id="ARBA00023015"/>
    </source>
</evidence>
<feature type="compositionally biased region" description="Low complexity" evidence="13">
    <location>
        <begin position="1797"/>
        <end position="1822"/>
    </location>
</feature>
<feature type="compositionally biased region" description="Polar residues" evidence="13">
    <location>
        <begin position="887"/>
        <end position="904"/>
    </location>
</feature>
<organism evidence="15 16">
    <name type="scientific">Daphnia galeata</name>
    <dbReference type="NCBI Taxonomy" id="27404"/>
    <lineage>
        <taxon>Eukaryota</taxon>
        <taxon>Metazoa</taxon>
        <taxon>Ecdysozoa</taxon>
        <taxon>Arthropoda</taxon>
        <taxon>Crustacea</taxon>
        <taxon>Branchiopoda</taxon>
        <taxon>Diplostraca</taxon>
        <taxon>Cladocera</taxon>
        <taxon>Anomopoda</taxon>
        <taxon>Daphniidae</taxon>
        <taxon>Daphnia</taxon>
    </lineage>
</organism>
<feature type="region of interest" description="Disordered" evidence="13">
    <location>
        <begin position="1691"/>
        <end position="1711"/>
    </location>
</feature>
<feature type="region of interest" description="Disordered" evidence="13">
    <location>
        <begin position="665"/>
        <end position="904"/>
    </location>
</feature>
<evidence type="ECO:0000256" key="11">
    <source>
        <dbReference type="ARBA" id="ARBA00038474"/>
    </source>
</evidence>
<feature type="compositionally biased region" description="Gly residues" evidence="13">
    <location>
        <begin position="454"/>
        <end position="477"/>
    </location>
</feature>
<keyword evidence="8" id="KW-0238">DNA-binding</keyword>
<dbReference type="PROSITE" id="PS00028">
    <property type="entry name" value="ZINC_FINGER_C2H2_1"/>
    <property type="match status" value="7"/>
</dbReference>
<feature type="region of interest" description="Disordered" evidence="13">
    <location>
        <begin position="454"/>
        <end position="478"/>
    </location>
</feature>
<dbReference type="Pfam" id="PF12874">
    <property type="entry name" value="zf-met"/>
    <property type="match status" value="1"/>
</dbReference>
<dbReference type="FunFam" id="3.30.160.60:FF:000341">
    <property type="entry name" value="Spalt-like transcription factor 1"/>
    <property type="match status" value="1"/>
</dbReference>
<name>A0A8J2RK71_9CRUS</name>
<feature type="region of interest" description="Disordered" evidence="13">
    <location>
        <begin position="567"/>
        <end position="623"/>
    </location>
</feature>
<dbReference type="GO" id="GO:0000122">
    <property type="term" value="P:negative regulation of transcription by RNA polymerase II"/>
    <property type="evidence" value="ECO:0007669"/>
    <property type="project" value="UniProtKB-ARBA"/>
</dbReference>
<evidence type="ECO:0000256" key="6">
    <source>
        <dbReference type="ARBA" id="ARBA00022833"/>
    </source>
</evidence>
<dbReference type="GO" id="GO:0007399">
    <property type="term" value="P:nervous system development"/>
    <property type="evidence" value="ECO:0007669"/>
    <property type="project" value="UniProtKB-ARBA"/>
</dbReference>
<dbReference type="FunFam" id="3.30.160.60:FF:002027">
    <property type="entry name" value="Blast:Sal-like protein 3"/>
    <property type="match status" value="1"/>
</dbReference>
<evidence type="ECO:0000313" key="16">
    <source>
        <dbReference type="Proteomes" id="UP000789390"/>
    </source>
</evidence>
<feature type="region of interest" description="Disordered" evidence="13">
    <location>
        <begin position="1479"/>
        <end position="1500"/>
    </location>
</feature>
<feature type="compositionally biased region" description="Basic and acidic residues" evidence="13">
    <location>
        <begin position="19"/>
        <end position="29"/>
    </location>
</feature>
<feature type="compositionally biased region" description="Basic and acidic residues" evidence="13">
    <location>
        <begin position="317"/>
        <end position="331"/>
    </location>
</feature>
<dbReference type="GO" id="GO:0048513">
    <property type="term" value="P:animal organ development"/>
    <property type="evidence" value="ECO:0007669"/>
    <property type="project" value="UniProtKB-ARBA"/>
</dbReference>
<feature type="region of interest" description="Disordered" evidence="13">
    <location>
        <begin position="263"/>
        <end position="343"/>
    </location>
</feature>
<dbReference type="InterPro" id="IPR036236">
    <property type="entry name" value="Znf_C2H2_sf"/>
</dbReference>
<dbReference type="InterPro" id="IPR051565">
    <property type="entry name" value="Sal_C2H2-zinc-finger"/>
</dbReference>
<evidence type="ECO:0000256" key="4">
    <source>
        <dbReference type="ARBA" id="ARBA00022737"/>
    </source>
</evidence>
<dbReference type="GO" id="GO:0000981">
    <property type="term" value="F:DNA-binding transcription factor activity, RNA polymerase II-specific"/>
    <property type="evidence" value="ECO:0007669"/>
    <property type="project" value="TreeGrafter"/>
</dbReference>
<evidence type="ECO:0000256" key="12">
    <source>
        <dbReference type="PROSITE-ProRule" id="PRU00042"/>
    </source>
</evidence>
<keyword evidence="3" id="KW-0479">Metal-binding</keyword>
<keyword evidence="16" id="KW-1185">Reference proteome</keyword>
<feature type="region of interest" description="Disordered" evidence="13">
    <location>
        <begin position="14"/>
        <end position="73"/>
    </location>
</feature>
<keyword evidence="5 12" id="KW-0863">Zinc-finger</keyword>
<feature type="compositionally biased region" description="Low complexity" evidence="13">
    <location>
        <begin position="787"/>
        <end position="799"/>
    </location>
</feature>
<feature type="compositionally biased region" description="Acidic residues" evidence="13">
    <location>
        <begin position="724"/>
        <end position="738"/>
    </location>
</feature>
<feature type="compositionally biased region" description="Basic residues" evidence="13">
    <location>
        <begin position="584"/>
        <end position="593"/>
    </location>
</feature>
<proteinExistence type="inferred from homology"/>
<dbReference type="PANTHER" id="PTHR23233">
    <property type="entry name" value="SAL-LIKE PROTEIN"/>
    <property type="match status" value="1"/>
</dbReference>
<feature type="compositionally biased region" description="Acidic residues" evidence="13">
    <location>
        <begin position="823"/>
        <end position="842"/>
    </location>
</feature>
<feature type="compositionally biased region" description="Pro residues" evidence="13">
    <location>
        <begin position="1841"/>
        <end position="1851"/>
    </location>
</feature>
<feature type="compositionally biased region" description="Low complexity" evidence="13">
    <location>
        <begin position="267"/>
        <end position="294"/>
    </location>
</feature>
<feature type="region of interest" description="Disordered" evidence="13">
    <location>
        <begin position="1345"/>
        <end position="1421"/>
    </location>
</feature>
<evidence type="ECO:0000256" key="13">
    <source>
        <dbReference type="SAM" id="MobiDB-lite"/>
    </source>
</evidence>
<feature type="region of interest" description="Disordered" evidence="13">
    <location>
        <begin position="1599"/>
        <end position="1650"/>
    </location>
</feature>
<reference evidence="15" key="1">
    <citation type="submission" date="2021-11" db="EMBL/GenBank/DDBJ databases">
        <authorList>
            <person name="Schell T."/>
        </authorList>
    </citation>
    <scope>NUCLEOTIDE SEQUENCE</scope>
    <source>
        <strain evidence="15">M5</strain>
    </source>
</reference>
<dbReference type="PANTHER" id="PTHR23233:SF84">
    <property type="entry name" value="FI23031P1"/>
    <property type="match status" value="1"/>
</dbReference>
<keyword evidence="2" id="KW-0597">Phosphoprotein</keyword>
<protein>
    <recommendedName>
        <fullName evidence="14">C2H2-type domain-containing protein</fullName>
    </recommendedName>
</protein>
<evidence type="ECO:0000256" key="10">
    <source>
        <dbReference type="ARBA" id="ARBA00023242"/>
    </source>
</evidence>
<keyword evidence="7" id="KW-0805">Transcription regulation</keyword>